<evidence type="ECO:0000256" key="1">
    <source>
        <dbReference type="SAM" id="MobiDB-lite"/>
    </source>
</evidence>
<dbReference type="CDD" id="cd00093">
    <property type="entry name" value="HTH_XRE"/>
    <property type="match status" value="1"/>
</dbReference>
<dbReference type="RefSeq" id="WP_111594677.1">
    <property type="nucleotide sequence ID" value="NZ_QLMA01000009.1"/>
</dbReference>
<feature type="region of interest" description="Disordered" evidence="1">
    <location>
        <begin position="81"/>
        <end position="107"/>
    </location>
</feature>
<name>A0A327VLA0_9BACT</name>
<gene>
    <name evidence="3" type="ORF">CLV59_109134</name>
</gene>
<reference evidence="3 4" key="1">
    <citation type="submission" date="2018-06" db="EMBL/GenBank/DDBJ databases">
        <title>Genomic Encyclopedia of Archaeal and Bacterial Type Strains, Phase II (KMG-II): from individual species to whole genera.</title>
        <authorList>
            <person name="Goeker M."/>
        </authorList>
    </citation>
    <scope>NUCLEOTIDE SEQUENCE [LARGE SCALE GENOMIC DNA]</scope>
    <source>
        <strain evidence="3 4">DSM 29821</strain>
    </source>
</reference>
<dbReference type="EMBL" id="QLMA01000009">
    <property type="protein sequence ID" value="RAJ75520.1"/>
    <property type="molecule type" value="Genomic_DNA"/>
</dbReference>
<dbReference type="GO" id="GO:0003677">
    <property type="term" value="F:DNA binding"/>
    <property type="evidence" value="ECO:0007669"/>
    <property type="project" value="InterPro"/>
</dbReference>
<dbReference type="SUPFAM" id="SSF47413">
    <property type="entry name" value="lambda repressor-like DNA-binding domains"/>
    <property type="match status" value="1"/>
</dbReference>
<dbReference type="AlphaFoldDB" id="A0A327VLA0"/>
<keyword evidence="4" id="KW-1185">Reference proteome</keyword>
<evidence type="ECO:0000313" key="4">
    <source>
        <dbReference type="Proteomes" id="UP000249819"/>
    </source>
</evidence>
<accession>A0A327VLA0</accession>
<feature type="domain" description="HTH cro/C1-type" evidence="2">
    <location>
        <begin position="7"/>
        <end position="61"/>
    </location>
</feature>
<comment type="caution">
    <text evidence="3">The sequence shown here is derived from an EMBL/GenBank/DDBJ whole genome shotgun (WGS) entry which is preliminary data.</text>
</comment>
<dbReference type="Proteomes" id="UP000249819">
    <property type="component" value="Unassembled WGS sequence"/>
</dbReference>
<dbReference type="Pfam" id="PF01381">
    <property type="entry name" value="HTH_3"/>
    <property type="match status" value="1"/>
</dbReference>
<protein>
    <submittedName>
        <fullName evidence="3">Helix-turn-helix protein</fullName>
    </submittedName>
</protein>
<evidence type="ECO:0000313" key="3">
    <source>
        <dbReference type="EMBL" id="RAJ75520.1"/>
    </source>
</evidence>
<dbReference type="InterPro" id="IPR001387">
    <property type="entry name" value="Cro/C1-type_HTH"/>
</dbReference>
<dbReference type="SMART" id="SM00530">
    <property type="entry name" value="HTH_XRE"/>
    <property type="match status" value="1"/>
</dbReference>
<feature type="compositionally biased region" description="Polar residues" evidence="1">
    <location>
        <begin position="85"/>
        <end position="106"/>
    </location>
</feature>
<dbReference type="OrthoDB" id="960632at2"/>
<sequence>MTEGQRILHLRKLIKKNQQEFAQLISVSQAALSDIENGKNGISYPVFKKLVEEIGVHPYWFMWGQEPIFREKEFAEKYNIPYNPASPTESANASPAHKTATSNDSKLTMEEVMKALSDLQGEVNKIKRKAKKHEK</sequence>
<evidence type="ECO:0000259" key="2">
    <source>
        <dbReference type="PROSITE" id="PS50943"/>
    </source>
</evidence>
<dbReference type="PROSITE" id="PS50943">
    <property type="entry name" value="HTH_CROC1"/>
    <property type="match status" value="1"/>
</dbReference>
<proteinExistence type="predicted"/>
<organism evidence="3 4">
    <name type="scientific">Chitinophaga dinghuensis</name>
    <dbReference type="NCBI Taxonomy" id="1539050"/>
    <lineage>
        <taxon>Bacteria</taxon>
        <taxon>Pseudomonadati</taxon>
        <taxon>Bacteroidota</taxon>
        <taxon>Chitinophagia</taxon>
        <taxon>Chitinophagales</taxon>
        <taxon>Chitinophagaceae</taxon>
        <taxon>Chitinophaga</taxon>
    </lineage>
</organism>
<dbReference type="InterPro" id="IPR010982">
    <property type="entry name" value="Lambda_DNA-bd_dom_sf"/>
</dbReference>
<dbReference type="Gene3D" id="1.10.260.40">
    <property type="entry name" value="lambda repressor-like DNA-binding domains"/>
    <property type="match status" value="1"/>
</dbReference>